<reference evidence="3" key="2">
    <citation type="submission" date="2019-01" db="EMBL/GenBank/DDBJ databases">
        <title>Genome sequence of Desulfonema ishimotonii strain Tokyo 01.</title>
        <authorList>
            <person name="Fukui M."/>
        </authorList>
    </citation>
    <scope>NUCLEOTIDE SEQUENCE [LARGE SCALE GENOMIC DNA]</scope>
    <source>
        <strain evidence="3">Tokyo 01</strain>
    </source>
</reference>
<keyword evidence="1" id="KW-0472">Membrane</keyword>
<dbReference type="AlphaFoldDB" id="A0A401FYC3"/>
<organism evidence="2 3">
    <name type="scientific">Desulfonema ishimotonii</name>
    <dbReference type="NCBI Taxonomy" id="45657"/>
    <lineage>
        <taxon>Bacteria</taxon>
        <taxon>Pseudomonadati</taxon>
        <taxon>Thermodesulfobacteriota</taxon>
        <taxon>Desulfobacteria</taxon>
        <taxon>Desulfobacterales</taxon>
        <taxon>Desulfococcaceae</taxon>
        <taxon>Desulfonema</taxon>
    </lineage>
</organism>
<dbReference type="RefSeq" id="WP_124329180.1">
    <property type="nucleotide sequence ID" value="NZ_BEXT01000001.1"/>
</dbReference>
<reference evidence="3" key="1">
    <citation type="submission" date="2017-11" db="EMBL/GenBank/DDBJ databases">
        <authorList>
            <person name="Watanabe M."/>
            <person name="Kojima H."/>
        </authorList>
    </citation>
    <scope>NUCLEOTIDE SEQUENCE [LARGE SCALE GENOMIC DNA]</scope>
    <source>
        <strain evidence="3">Tokyo 01</strain>
    </source>
</reference>
<evidence type="ECO:0000256" key="1">
    <source>
        <dbReference type="SAM" id="Phobius"/>
    </source>
</evidence>
<sequence>MSPKKYQKLENELDRIIRAELTFRVGTRKHQDISAINDALEVRNRQIVEAHQKGGVAEILPSLVSGLFQTREGGKLWLPAARTSDEKYENYLHRKGRFETLFSAAVMALEDDALPEIVSRKRQLFDAKFAQLRELMLLTGAARNMQKEADMRSDNASGDEEGAFAHLMALAPLRADLHTIENQCAELREDTWLAEALRQLQQAVRKAEKSIAEKSRKSAKTLFDQAGDIFQHYKSVPATIPNMDRLTAQKGELQRYAGIFNDIGDKERVGRIEGFVAAIDATLRKLQEEVAQQKAYETRMSAQQQAAVSDACDRFAEIRELYAQGRLTAESQKKNAGRKLNKYRDTLIANGQRIMARDIDRFINATGIGKKADKKPEGDRKEQADSFDYKKGFLILLPITIVLLWAVLLMLIL</sequence>
<keyword evidence="3" id="KW-1185">Reference proteome</keyword>
<accession>A0A401FYC3</accession>
<evidence type="ECO:0000313" key="3">
    <source>
        <dbReference type="Proteomes" id="UP000288096"/>
    </source>
</evidence>
<protein>
    <submittedName>
        <fullName evidence="2">Uncharacterized protein</fullName>
    </submittedName>
</protein>
<comment type="caution">
    <text evidence="2">The sequence shown here is derived from an EMBL/GenBank/DDBJ whole genome shotgun (WGS) entry which is preliminary data.</text>
</comment>
<proteinExistence type="predicted"/>
<dbReference type="EMBL" id="BEXT01000001">
    <property type="protein sequence ID" value="GBC61955.1"/>
    <property type="molecule type" value="Genomic_DNA"/>
</dbReference>
<feature type="transmembrane region" description="Helical" evidence="1">
    <location>
        <begin position="393"/>
        <end position="412"/>
    </location>
</feature>
<dbReference type="Proteomes" id="UP000288096">
    <property type="component" value="Unassembled WGS sequence"/>
</dbReference>
<keyword evidence="1" id="KW-0812">Transmembrane</keyword>
<name>A0A401FYC3_9BACT</name>
<dbReference type="OrthoDB" id="9968263at2"/>
<evidence type="ECO:0000313" key="2">
    <source>
        <dbReference type="EMBL" id="GBC61955.1"/>
    </source>
</evidence>
<keyword evidence="1" id="KW-1133">Transmembrane helix</keyword>
<gene>
    <name evidence="2" type="ORF">DENIS_2917</name>
</gene>